<dbReference type="AlphaFoldDB" id="A0A1B9P3B9"/>
<reference evidence="1 2" key="1">
    <citation type="submission" date="2016-06" db="EMBL/GenBank/DDBJ databases">
        <authorList>
            <person name="Kjaerup R.B."/>
            <person name="Dalgaard T.S."/>
            <person name="Juul-Madsen H.R."/>
        </authorList>
    </citation>
    <scope>NUCLEOTIDE SEQUENCE [LARGE SCALE GENOMIC DNA]</scope>
    <source>
        <strain evidence="1 2">1S159</strain>
    </source>
</reference>
<dbReference type="EMBL" id="MAJU01000004">
    <property type="protein sequence ID" value="OCH22978.1"/>
    <property type="molecule type" value="Genomic_DNA"/>
</dbReference>
<sequence>MNEQILDSISRNKYLVYLDNVGIDIDVIKEEIIKNVNEDEMELFVNRSHQRLSPNVYLDSLVFKYVCKHLHDEYKSSLIFESEIKLDIKTIIATSKSLIQRPRIRKPSDVVMGFKEPDYEEGFRVISRFERELSENNYGERGESKGSVIFEGLLPYKIKMNPLVEKYSSNHIWENSYYLGEPFIQGFNVSINSIESQYVLWMNSELLNMLGLKLDNYNEGLRALNSNDEIVLQFRCWREQLIGNGASFVGMDSNIAKLEGCDLILREDYFSKLKKIIPNVVFYTDVL</sequence>
<dbReference type="RefSeq" id="WP_065609472.1">
    <property type="nucleotide sequence ID" value="NZ_CAWMPN010000004.1"/>
</dbReference>
<protein>
    <submittedName>
        <fullName evidence="1">Uncharacterized protein</fullName>
    </submittedName>
</protein>
<evidence type="ECO:0000313" key="1">
    <source>
        <dbReference type="EMBL" id="OCH22978.1"/>
    </source>
</evidence>
<dbReference type="Proteomes" id="UP000093523">
    <property type="component" value="Unassembled WGS sequence"/>
</dbReference>
<evidence type="ECO:0000313" key="2">
    <source>
        <dbReference type="Proteomes" id="UP000093523"/>
    </source>
</evidence>
<comment type="caution">
    <text evidence="1">The sequence shown here is derived from an EMBL/GenBank/DDBJ whole genome shotgun (WGS) entry which is preliminary data.</text>
</comment>
<gene>
    <name evidence="1" type="ORF">A6E04_03485</name>
</gene>
<dbReference type="OrthoDB" id="5918788at2"/>
<accession>A0A1B9P3B9</accession>
<name>A0A1B9P3B9_ALILO</name>
<proteinExistence type="predicted"/>
<organism evidence="1 2">
    <name type="scientific">Aliivibrio logei</name>
    <name type="common">Vibrio logei</name>
    <dbReference type="NCBI Taxonomy" id="688"/>
    <lineage>
        <taxon>Bacteria</taxon>
        <taxon>Pseudomonadati</taxon>
        <taxon>Pseudomonadota</taxon>
        <taxon>Gammaproteobacteria</taxon>
        <taxon>Vibrionales</taxon>
        <taxon>Vibrionaceae</taxon>
        <taxon>Aliivibrio</taxon>
    </lineage>
</organism>